<dbReference type="RefSeq" id="WP_272090826.1">
    <property type="nucleotide sequence ID" value="NZ_JAQNDL010000003.1"/>
</dbReference>
<dbReference type="PANTHER" id="PTHR47959">
    <property type="entry name" value="ATP-DEPENDENT RNA HELICASE RHLE-RELATED"/>
    <property type="match status" value="1"/>
</dbReference>
<accession>A0ABT5E8U3</accession>
<evidence type="ECO:0000256" key="6">
    <source>
        <dbReference type="PROSITE-ProRule" id="PRU00552"/>
    </source>
</evidence>
<dbReference type="Pfam" id="PF00271">
    <property type="entry name" value="Helicase_C"/>
    <property type="match status" value="1"/>
</dbReference>
<dbReference type="Proteomes" id="UP001221686">
    <property type="component" value="Unassembled WGS sequence"/>
</dbReference>
<sequence length="456" mass="49975">MQENLPVVPPAQSSDFAALGLSETLLRALRQEGHTTPTPIQVAAIPHALKGRDLFGCAQTGTGKTAAFVLPIVHQMLLRPVARDSHVRALILTPTRELAAQIGERIGVYARFTGLRHAVIYGGVGMQNQVQALRAGVDLLVATPGRLVDLMSQGLVRLQKVEFFVLDEADRMLDEGFLPSIRRVVGVLPKQRQTLLFSATMPPEIAPLAAQVLHDPLHIEATRVASAPDAISQSVYMVAQEHKRELLRHLLGDGAVTRAIVFTRTKHGADRVARQLAQGEIHAEAIHGDKAQSTRLRALSRFRDGQVRVLVATDLAARGIDVSGISHVINYDLPMDPEAYVHRIGRTARAGSQGVALSFCSGDEQTRLKGIERLIQRRVPVVHNHPFVGMVVESAPRPQQPQQRSQQPRGQQGRPQQQQRAQQPRSQSQRPQQQQQQRSAAAPGRSAPGNRRATVR</sequence>
<feature type="domain" description="DEAD-box RNA helicase Q" evidence="11">
    <location>
        <begin position="14"/>
        <end position="42"/>
    </location>
</feature>
<evidence type="ECO:0000313" key="12">
    <source>
        <dbReference type="EMBL" id="MDC0722292.1"/>
    </source>
</evidence>
<evidence type="ECO:0000256" key="5">
    <source>
        <dbReference type="ARBA" id="ARBA00038437"/>
    </source>
</evidence>
<evidence type="ECO:0000256" key="8">
    <source>
        <dbReference type="SAM" id="MobiDB-lite"/>
    </source>
</evidence>
<dbReference type="SMART" id="SM00490">
    <property type="entry name" value="HELICc"/>
    <property type="match status" value="1"/>
</dbReference>
<dbReference type="PROSITE" id="PS51192">
    <property type="entry name" value="HELICASE_ATP_BIND_1"/>
    <property type="match status" value="1"/>
</dbReference>
<keyword evidence="4 7" id="KW-0067">ATP-binding</keyword>
<proteinExistence type="inferred from homology"/>
<feature type="domain" description="Helicase C-terminal" evidence="10">
    <location>
        <begin position="230"/>
        <end position="393"/>
    </location>
</feature>
<evidence type="ECO:0000313" key="13">
    <source>
        <dbReference type="Proteomes" id="UP001221686"/>
    </source>
</evidence>
<feature type="region of interest" description="Disordered" evidence="8">
    <location>
        <begin position="394"/>
        <end position="456"/>
    </location>
</feature>
<dbReference type="InterPro" id="IPR011545">
    <property type="entry name" value="DEAD/DEAH_box_helicase_dom"/>
</dbReference>
<name>A0ABT5E8U3_9BACT</name>
<dbReference type="CDD" id="cd00268">
    <property type="entry name" value="DEADc"/>
    <property type="match status" value="1"/>
</dbReference>
<dbReference type="PROSITE" id="PS51195">
    <property type="entry name" value="Q_MOTIF"/>
    <property type="match status" value="1"/>
</dbReference>
<dbReference type="PANTHER" id="PTHR47959:SF13">
    <property type="entry name" value="ATP-DEPENDENT RNA HELICASE RHLE"/>
    <property type="match status" value="1"/>
</dbReference>
<dbReference type="Pfam" id="PF00270">
    <property type="entry name" value="DEAD"/>
    <property type="match status" value="1"/>
</dbReference>
<dbReference type="InterPro" id="IPR014001">
    <property type="entry name" value="Helicase_ATP-bd"/>
</dbReference>
<dbReference type="InterPro" id="IPR001650">
    <property type="entry name" value="Helicase_C-like"/>
</dbReference>
<dbReference type="CDD" id="cd18787">
    <property type="entry name" value="SF2_C_DEAD"/>
    <property type="match status" value="1"/>
</dbReference>
<evidence type="ECO:0000259" key="10">
    <source>
        <dbReference type="PROSITE" id="PS51194"/>
    </source>
</evidence>
<dbReference type="PROSITE" id="PS00039">
    <property type="entry name" value="DEAD_ATP_HELICASE"/>
    <property type="match status" value="1"/>
</dbReference>
<dbReference type="InterPro" id="IPR050079">
    <property type="entry name" value="DEAD_box_RNA_helicase"/>
</dbReference>
<feature type="short sequence motif" description="Q motif" evidence="6">
    <location>
        <begin position="14"/>
        <end position="42"/>
    </location>
</feature>
<evidence type="ECO:0000256" key="7">
    <source>
        <dbReference type="RuleBase" id="RU000492"/>
    </source>
</evidence>
<evidence type="ECO:0000256" key="4">
    <source>
        <dbReference type="ARBA" id="ARBA00022840"/>
    </source>
</evidence>
<evidence type="ECO:0000259" key="9">
    <source>
        <dbReference type="PROSITE" id="PS51192"/>
    </source>
</evidence>
<evidence type="ECO:0000256" key="3">
    <source>
        <dbReference type="ARBA" id="ARBA00022806"/>
    </source>
</evidence>
<organism evidence="12 13">
    <name type="scientific">Nannocystis bainbridge</name>
    <dbReference type="NCBI Taxonomy" id="2995303"/>
    <lineage>
        <taxon>Bacteria</taxon>
        <taxon>Pseudomonadati</taxon>
        <taxon>Myxococcota</taxon>
        <taxon>Polyangia</taxon>
        <taxon>Nannocystales</taxon>
        <taxon>Nannocystaceae</taxon>
        <taxon>Nannocystis</taxon>
    </lineage>
</organism>
<dbReference type="GO" id="GO:0004386">
    <property type="term" value="F:helicase activity"/>
    <property type="evidence" value="ECO:0007669"/>
    <property type="project" value="UniProtKB-KW"/>
</dbReference>
<keyword evidence="13" id="KW-1185">Reference proteome</keyword>
<dbReference type="PROSITE" id="PS51194">
    <property type="entry name" value="HELICASE_CTER"/>
    <property type="match status" value="1"/>
</dbReference>
<feature type="domain" description="Helicase ATP-binding" evidence="9">
    <location>
        <begin position="45"/>
        <end position="219"/>
    </location>
</feature>
<keyword evidence="1 7" id="KW-0547">Nucleotide-binding</keyword>
<dbReference type="InterPro" id="IPR014014">
    <property type="entry name" value="RNA_helicase_DEAD_Q_motif"/>
</dbReference>
<keyword evidence="2 7" id="KW-0378">Hydrolase</keyword>
<keyword evidence="3 7" id="KW-0347">Helicase</keyword>
<dbReference type="InterPro" id="IPR027417">
    <property type="entry name" value="P-loop_NTPase"/>
</dbReference>
<evidence type="ECO:0000256" key="2">
    <source>
        <dbReference type="ARBA" id="ARBA00022801"/>
    </source>
</evidence>
<dbReference type="Gene3D" id="3.40.50.300">
    <property type="entry name" value="P-loop containing nucleotide triphosphate hydrolases"/>
    <property type="match status" value="2"/>
</dbReference>
<comment type="caution">
    <text evidence="12">The sequence shown here is derived from an EMBL/GenBank/DDBJ whole genome shotgun (WGS) entry which is preliminary data.</text>
</comment>
<protein>
    <submittedName>
        <fullName evidence="12">DEAD/DEAH box helicase</fullName>
    </submittedName>
</protein>
<feature type="compositionally biased region" description="Low complexity" evidence="8">
    <location>
        <begin position="394"/>
        <end position="449"/>
    </location>
</feature>
<dbReference type="SUPFAM" id="SSF52540">
    <property type="entry name" value="P-loop containing nucleoside triphosphate hydrolases"/>
    <property type="match status" value="2"/>
</dbReference>
<comment type="similarity">
    <text evidence="5 7">Belongs to the DEAD box helicase family.</text>
</comment>
<dbReference type="EMBL" id="JAQNDL010000003">
    <property type="protein sequence ID" value="MDC0722292.1"/>
    <property type="molecule type" value="Genomic_DNA"/>
</dbReference>
<gene>
    <name evidence="12" type="ORF">POL25_35715</name>
</gene>
<reference evidence="12 13" key="1">
    <citation type="submission" date="2022-11" db="EMBL/GenBank/DDBJ databases">
        <title>Minimal conservation of predation-associated metabolite biosynthetic gene clusters underscores biosynthetic potential of Myxococcota including descriptions for ten novel species: Archangium lansinium sp. nov., Myxococcus landrumus sp. nov., Nannocystis bai.</title>
        <authorList>
            <person name="Ahearne A."/>
            <person name="Stevens C."/>
            <person name="Dowd S."/>
        </authorList>
    </citation>
    <scope>NUCLEOTIDE SEQUENCE [LARGE SCALE GENOMIC DNA]</scope>
    <source>
        <strain evidence="12 13">BB15-2</strain>
    </source>
</reference>
<dbReference type="InterPro" id="IPR044742">
    <property type="entry name" value="DEAD/DEAH_RhlB"/>
</dbReference>
<dbReference type="InterPro" id="IPR000629">
    <property type="entry name" value="RNA-helicase_DEAD-box_CS"/>
</dbReference>
<dbReference type="SMART" id="SM00487">
    <property type="entry name" value="DEXDc"/>
    <property type="match status" value="1"/>
</dbReference>
<evidence type="ECO:0000256" key="1">
    <source>
        <dbReference type="ARBA" id="ARBA00022741"/>
    </source>
</evidence>
<evidence type="ECO:0000259" key="11">
    <source>
        <dbReference type="PROSITE" id="PS51195"/>
    </source>
</evidence>